<keyword evidence="3" id="KW-1185">Reference proteome</keyword>
<feature type="region of interest" description="Disordered" evidence="1">
    <location>
        <begin position="746"/>
        <end position="810"/>
    </location>
</feature>
<reference evidence="2" key="1">
    <citation type="journal article" date="2020" name="Fungal Divers.">
        <title>Resolving the Mortierellaceae phylogeny through synthesis of multi-gene phylogenetics and phylogenomics.</title>
        <authorList>
            <person name="Vandepol N."/>
            <person name="Liber J."/>
            <person name="Desiro A."/>
            <person name="Na H."/>
            <person name="Kennedy M."/>
            <person name="Barry K."/>
            <person name="Grigoriev I.V."/>
            <person name="Miller A.N."/>
            <person name="O'Donnell K."/>
            <person name="Stajich J.E."/>
            <person name="Bonito G."/>
        </authorList>
    </citation>
    <scope>NUCLEOTIDE SEQUENCE</scope>
    <source>
        <strain evidence="2">KOD1015</strain>
    </source>
</reference>
<feature type="compositionally biased region" description="Low complexity" evidence="1">
    <location>
        <begin position="766"/>
        <end position="776"/>
    </location>
</feature>
<feature type="compositionally biased region" description="Polar residues" evidence="1">
    <location>
        <begin position="525"/>
        <end position="544"/>
    </location>
</feature>
<organism evidence="2 3">
    <name type="scientific">Lunasporangiospora selenospora</name>
    <dbReference type="NCBI Taxonomy" id="979761"/>
    <lineage>
        <taxon>Eukaryota</taxon>
        <taxon>Fungi</taxon>
        <taxon>Fungi incertae sedis</taxon>
        <taxon>Mucoromycota</taxon>
        <taxon>Mortierellomycotina</taxon>
        <taxon>Mortierellomycetes</taxon>
        <taxon>Mortierellales</taxon>
        <taxon>Mortierellaceae</taxon>
        <taxon>Lunasporangiospora</taxon>
    </lineage>
</organism>
<feature type="region of interest" description="Disordered" evidence="1">
    <location>
        <begin position="630"/>
        <end position="654"/>
    </location>
</feature>
<dbReference type="EMBL" id="JAABOA010001119">
    <property type="protein sequence ID" value="KAF9582257.1"/>
    <property type="molecule type" value="Genomic_DNA"/>
</dbReference>
<name>A0A9P6FVM9_9FUNG</name>
<accession>A0A9P6FVM9</accession>
<gene>
    <name evidence="2" type="ORF">BGW38_000445</name>
</gene>
<evidence type="ECO:0000313" key="2">
    <source>
        <dbReference type="EMBL" id="KAF9582257.1"/>
    </source>
</evidence>
<evidence type="ECO:0000256" key="1">
    <source>
        <dbReference type="SAM" id="MobiDB-lite"/>
    </source>
</evidence>
<dbReference type="OrthoDB" id="2445928at2759"/>
<feature type="region of interest" description="Disordered" evidence="1">
    <location>
        <begin position="525"/>
        <end position="554"/>
    </location>
</feature>
<proteinExistence type="predicted"/>
<protein>
    <submittedName>
        <fullName evidence="2">Uncharacterized protein</fullName>
    </submittedName>
</protein>
<feature type="compositionally biased region" description="Low complexity" evidence="1">
    <location>
        <begin position="268"/>
        <end position="287"/>
    </location>
</feature>
<sequence length="1103" mass="120490">MLSFQLPHREFVTTQSSISGTLNLHIPKLNGKRFHFVSLTLHLRLKESIGWTRQDLVTFEIEKEDWTHTVWEKAVGLSPEDRQGVDESKEGTFVAVVKEPRAHGEGRIEIIADEWSWDWSLTLADEDPRAESFEGSMGNIWYELEAKCLFRWDEVDKDGNIQTVHPSPYVVESALETKIGNALRVPTIKKSQEGPVKKIGSLAHAFSKMRAGSKNNKTQLAGDFKIANQHEEFTKESLRMRNASGDKDQAGEGVAGHHNEHDDSTARNPGISPPGSSNSAHSSTNHPLPFLIRKNIKIYMVRPFSGTPSALPTNGVNPPPSPHSPHGFRRLKATIPGGQIQVQIQVPNVVYIPGYSKTSQLVPDSKKGGLVLRRDHRQREGAHPCLEHPANFDVTLTVQKTTQDVSRIGPGAKRQHSLDIATQALPIPTTSAAMGDVTHGHCHAPIERPDERRQYLTVGGQSPDQRRTEVRVRKVKCEFFQKEMCRIPTEGSPSRTIKLMLGPTYTYTNKEKRQEHHREFLPVHQTSNQSSNMSWDEGLSSMNSERGHHRHFGRNDSLAESDMALLFPLPPQEPVNHGTHSPAVQGDSLHGSSSSSSPRHHHSPLAGQPSPQQASRPFVVQLPVSLTSSKLRQSTTWPCPDPPSTAPKSDDFASPTIPTVAGNGLSSPGQLNLDQYEMDIRERYAYNARNYYVPHGGQSSSHITGRSRIELTHYLAIRISAELLQCEGEYGGAPEFGLDSVGRESLHQDQGFPTMTTTVATPPSVQEQQQQQQQQQHDSDVSGQNGANNSETRSQKEQSPGSNVSTEPTSATTIVTTFVGAATPSVKEMAAVQSMPISLNSAAGLSSTEMGESHDSAKSHAFGPYEQGNGYQAAPLFGMAAGDVKHRRGSGASLGTTVSVSSISSNHSNNISATHPSGGRLVTNALNALKKKASMTALNSMVSAISGGQRHGSLQQPPMPLYSSSPVSPSMLHQHMHRSSPSTVMSVQKLKDFVINVPVTIAIQDPAEEPSLGMNTHLDQHQCRERIGESLRAYPVSGPILGSVQTRPSNCSVEGLRSDSEIESKALTELSLHHRSESEISFSGEHVEDAEGADELLITEDAH</sequence>
<feature type="compositionally biased region" description="Polar residues" evidence="1">
    <location>
        <begin position="751"/>
        <end position="765"/>
    </location>
</feature>
<feature type="region of interest" description="Disordered" evidence="1">
    <location>
        <begin position="244"/>
        <end position="287"/>
    </location>
</feature>
<comment type="caution">
    <text evidence="2">The sequence shown here is derived from an EMBL/GenBank/DDBJ whole genome shotgun (WGS) entry which is preliminary data.</text>
</comment>
<feature type="region of interest" description="Disordered" evidence="1">
    <location>
        <begin position="568"/>
        <end position="614"/>
    </location>
</feature>
<feature type="compositionally biased region" description="Polar residues" evidence="1">
    <location>
        <begin position="781"/>
        <end position="810"/>
    </location>
</feature>
<evidence type="ECO:0000313" key="3">
    <source>
        <dbReference type="Proteomes" id="UP000780801"/>
    </source>
</evidence>
<feature type="compositionally biased region" description="Basic and acidic residues" evidence="1">
    <location>
        <begin position="244"/>
        <end position="265"/>
    </location>
</feature>
<dbReference type="AlphaFoldDB" id="A0A9P6FVM9"/>
<feature type="compositionally biased region" description="Low complexity" evidence="1">
    <location>
        <begin position="588"/>
        <end position="597"/>
    </location>
</feature>
<dbReference type="Proteomes" id="UP000780801">
    <property type="component" value="Unassembled WGS sequence"/>
</dbReference>